<sequence length="419" mass="45996">MKTIFAFSLLVVSINAALNQANPRRGDARAPREVVETKFDEPGFYGKVTYKTTPGKSAVWLDNLEGLVNVDCSDSTQIVLSFEKNSQTALPEVWGSFPLNVIISSKYTNCLEKNSRVSSEIELGAKTITGTKDVKENTLILSVKPISFRKQLVQETQFEIYSKAVGSDAKLIDIGGNIPFFKDFSGMPLIDHSQLPGSVICSTCSLRYDLGWKIYGSLNLQGAKYGVTFTGTGKANFDLNYSLPKTYEFDSGVKTLFSYPIGTNVDIPGIVTAGFFVKLEGRLKVNTNGDVSITAGFDLVQREFTYNYDSQTQSSFSGGEIVPNSHPVDVKLEADISPSVHLNPVLEAKLKIFTKDLNIGLGLDNHFASNMHVSNSGICALDFKLDYTPSIFYRLNSIDNILKSFNTMVVVPKVCLKGQ</sequence>
<organism evidence="2 3">
    <name type="scientific">Clydaea vesicula</name>
    <dbReference type="NCBI Taxonomy" id="447962"/>
    <lineage>
        <taxon>Eukaryota</taxon>
        <taxon>Fungi</taxon>
        <taxon>Fungi incertae sedis</taxon>
        <taxon>Chytridiomycota</taxon>
        <taxon>Chytridiomycota incertae sedis</taxon>
        <taxon>Chytridiomycetes</taxon>
        <taxon>Lobulomycetales</taxon>
        <taxon>Lobulomycetaceae</taxon>
        <taxon>Clydaea</taxon>
    </lineage>
</organism>
<keyword evidence="1" id="KW-0732">Signal</keyword>
<dbReference type="EMBL" id="JADGJW010000155">
    <property type="protein sequence ID" value="KAJ3222871.1"/>
    <property type="molecule type" value="Genomic_DNA"/>
</dbReference>
<evidence type="ECO:0000313" key="3">
    <source>
        <dbReference type="Proteomes" id="UP001211065"/>
    </source>
</evidence>
<name>A0AAD5Y132_9FUNG</name>
<evidence type="ECO:0000256" key="1">
    <source>
        <dbReference type="SAM" id="SignalP"/>
    </source>
</evidence>
<gene>
    <name evidence="2" type="ORF">HK099_001795</name>
</gene>
<evidence type="ECO:0000313" key="2">
    <source>
        <dbReference type="EMBL" id="KAJ3222871.1"/>
    </source>
</evidence>
<protein>
    <submittedName>
        <fullName evidence="2">Uncharacterized protein</fullName>
    </submittedName>
</protein>
<reference evidence="2" key="1">
    <citation type="submission" date="2020-05" db="EMBL/GenBank/DDBJ databases">
        <title>Phylogenomic resolution of chytrid fungi.</title>
        <authorList>
            <person name="Stajich J.E."/>
            <person name="Amses K."/>
            <person name="Simmons R."/>
            <person name="Seto K."/>
            <person name="Myers J."/>
            <person name="Bonds A."/>
            <person name="Quandt C.A."/>
            <person name="Barry K."/>
            <person name="Liu P."/>
            <person name="Grigoriev I."/>
            <person name="Longcore J.E."/>
            <person name="James T.Y."/>
        </authorList>
    </citation>
    <scope>NUCLEOTIDE SEQUENCE</scope>
    <source>
        <strain evidence="2">JEL0476</strain>
    </source>
</reference>
<feature type="chain" id="PRO_5041991018" evidence="1">
    <location>
        <begin position="17"/>
        <end position="419"/>
    </location>
</feature>
<accession>A0AAD5Y132</accession>
<proteinExistence type="predicted"/>
<keyword evidence="3" id="KW-1185">Reference proteome</keyword>
<comment type="caution">
    <text evidence="2">The sequence shown here is derived from an EMBL/GenBank/DDBJ whole genome shotgun (WGS) entry which is preliminary data.</text>
</comment>
<dbReference type="AlphaFoldDB" id="A0AAD5Y132"/>
<feature type="signal peptide" evidence="1">
    <location>
        <begin position="1"/>
        <end position="16"/>
    </location>
</feature>
<dbReference type="Proteomes" id="UP001211065">
    <property type="component" value="Unassembled WGS sequence"/>
</dbReference>